<evidence type="ECO:0000259" key="3">
    <source>
        <dbReference type="Pfam" id="PF00582"/>
    </source>
</evidence>
<evidence type="ECO:0000256" key="1">
    <source>
        <dbReference type="ARBA" id="ARBA00004496"/>
    </source>
</evidence>
<comment type="subcellular location">
    <subcellularLocation>
        <location evidence="1">Cytoplasm</location>
    </subcellularLocation>
</comment>
<organism evidence="4">
    <name type="scientific">marine sediment metagenome</name>
    <dbReference type="NCBI Taxonomy" id="412755"/>
    <lineage>
        <taxon>unclassified sequences</taxon>
        <taxon>metagenomes</taxon>
        <taxon>ecological metagenomes</taxon>
    </lineage>
</organism>
<accession>A0A0F9CPS1</accession>
<reference evidence="4" key="1">
    <citation type="journal article" date="2015" name="Nature">
        <title>Complex archaea that bridge the gap between prokaryotes and eukaryotes.</title>
        <authorList>
            <person name="Spang A."/>
            <person name="Saw J.H."/>
            <person name="Jorgensen S.L."/>
            <person name="Zaremba-Niedzwiedzka K."/>
            <person name="Martijn J."/>
            <person name="Lind A.E."/>
            <person name="van Eijk R."/>
            <person name="Schleper C."/>
            <person name="Guy L."/>
            <person name="Ettema T.J."/>
        </authorList>
    </citation>
    <scope>NUCLEOTIDE SEQUENCE</scope>
</reference>
<name>A0A0F9CPS1_9ZZZZ</name>
<dbReference type="EMBL" id="LAZR01035107">
    <property type="protein sequence ID" value="KKL28412.1"/>
    <property type="molecule type" value="Genomic_DNA"/>
</dbReference>
<comment type="caution">
    <text evidence="4">The sequence shown here is derived from an EMBL/GenBank/DDBJ whole genome shotgun (WGS) entry which is preliminary data.</text>
</comment>
<feature type="domain" description="UspA" evidence="3">
    <location>
        <begin position="2"/>
        <end position="154"/>
    </location>
</feature>
<dbReference type="PANTHER" id="PTHR47892">
    <property type="entry name" value="UNIVERSAL STRESS PROTEIN E"/>
    <property type="match status" value="1"/>
</dbReference>
<protein>
    <recommendedName>
        <fullName evidence="3">UspA domain-containing protein</fullName>
    </recommendedName>
</protein>
<dbReference type="GO" id="GO:0005737">
    <property type="term" value="C:cytoplasm"/>
    <property type="evidence" value="ECO:0007669"/>
    <property type="project" value="UniProtKB-SubCell"/>
</dbReference>
<dbReference type="InterPro" id="IPR006016">
    <property type="entry name" value="UspA"/>
</dbReference>
<dbReference type="AlphaFoldDB" id="A0A0F9CPS1"/>
<dbReference type="Gene3D" id="3.40.50.12370">
    <property type="match status" value="1"/>
</dbReference>
<evidence type="ECO:0000313" key="4">
    <source>
        <dbReference type="EMBL" id="KKL28412.1"/>
    </source>
</evidence>
<feature type="domain" description="UspA" evidence="3">
    <location>
        <begin position="179"/>
        <end position="282"/>
    </location>
</feature>
<feature type="non-terminal residue" evidence="4">
    <location>
        <position position="283"/>
    </location>
</feature>
<evidence type="ECO:0000256" key="2">
    <source>
        <dbReference type="ARBA" id="ARBA00022490"/>
    </source>
</evidence>
<dbReference type="PANTHER" id="PTHR47892:SF1">
    <property type="entry name" value="UNIVERSAL STRESS PROTEIN E"/>
    <property type="match status" value="1"/>
</dbReference>
<keyword evidence="2" id="KW-0963">Cytoplasm</keyword>
<gene>
    <name evidence="4" type="ORF">LCGC14_2375410</name>
</gene>
<proteinExistence type="predicted"/>
<dbReference type="SUPFAM" id="SSF52402">
    <property type="entry name" value="Adenine nucleotide alpha hydrolases-like"/>
    <property type="match status" value="2"/>
</dbReference>
<dbReference type="Pfam" id="PF00582">
    <property type="entry name" value="Usp"/>
    <property type="match status" value="2"/>
</dbReference>
<sequence length="283" mass="30995">MKTVLLVVGDCPSTAYLQGRVRALVEVMHAKLHIYRALYDPMEEMDKYVGFDNFALIKEMLLKEERKRIEALVHSTVKISVNHSMSRTAGGMEKGIHCVVEWYKRAPDGILAYAKHINADLIVVERTKHSKLKALVHTPDDWNLLRHAECPILMLSPFEHSVRAVVAAVNILNVSELHSKLTARVLENAAALAEAFGVSLNVVSVLPISRVGIPTASRVAVGDHLLVSLEGKALNNLEQILTELGINADEHQVVEGVVEEELASKAEEAGLLVIGGVAREGLS</sequence>